<organism evidence="1 2">
    <name type="scientific">Tissierella pigra</name>
    <dbReference type="NCBI Taxonomy" id="2607614"/>
    <lineage>
        <taxon>Bacteria</taxon>
        <taxon>Bacillati</taxon>
        <taxon>Bacillota</taxon>
        <taxon>Tissierellia</taxon>
        <taxon>Tissierellales</taxon>
        <taxon>Tissierellaceae</taxon>
        <taxon>Tissierella</taxon>
    </lineage>
</organism>
<evidence type="ECO:0000313" key="2">
    <source>
        <dbReference type="Proteomes" id="UP000469523"/>
    </source>
</evidence>
<name>A0A6N7XZV5_9FIRM</name>
<protein>
    <submittedName>
        <fullName evidence="1">Uncharacterized protein</fullName>
    </submittedName>
</protein>
<keyword evidence="2" id="KW-1185">Reference proteome</keyword>
<dbReference type="AlphaFoldDB" id="A0A6N7XZV5"/>
<dbReference type="RefSeq" id="WP_154440786.1">
    <property type="nucleotide sequence ID" value="NZ_VUNQ01000025.1"/>
</dbReference>
<comment type="caution">
    <text evidence="1">The sequence shown here is derived from an EMBL/GenBank/DDBJ whole genome shotgun (WGS) entry which is preliminary data.</text>
</comment>
<gene>
    <name evidence="1" type="ORF">FYJ83_11695</name>
</gene>
<proteinExistence type="predicted"/>
<sequence>MKLKELIEKLDENKIIYINGQQYKDNIDQAILEKEIIKIDIKIKEESKKDLESLGYSFEVGM</sequence>
<evidence type="ECO:0000313" key="1">
    <source>
        <dbReference type="EMBL" id="MSU02134.1"/>
    </source>
</evidence>
<dbReference type="Proteomes" id="UP000469523">
    <property type="component" value="Unassembled WGS sequence"/>
</dbReference>
<dbReference type="EMBL" id="VUNQ01000025">
    <property type="protein sequence ID" value="MSU02134.1"/>
    <property type="molecule type" value="Genomic_DNA"/>
</dbReference>
<reference evidence="1 2" key="1">
    <citation type="submission" date="2019-09" db="EMBL/GenBank/DDBJ databases">
        <title>In-depth cultivation of the pig gut microbiome towards novel bacterial diversity and tailored functional studies.</title>
        <authorList>
            <person name="Wylensek D."/>
            <person name="Hitch T.C.A."/>
            <person name="Clavel T."/>
        </authorList>
    </citation>
    <scope>NUCLEOTIDE SEQUENCE [LARGE SCALE GENOMIC DNA]</scope>
    <source>
        <strain evidence="1 2">WCA3-693-APC-4?</strain>
    </source>
</reference>
<accession>A0A6N7XZV5</accession>